<keyword evidence="4" id="KW-1185">Reference proteome</keyword>
<dbReference type="OrthoDB" id="5702018at2"/>
<dbReference type="Pfam" id="PF06724">
    <property type="entry name" value="DUF1206"/>
    <property type="match status" value="3"/>
</dbReference>
<feature type="domain" description="DUF1206" evidence="2">
    <location>
        <begin position="97"/>
        <end position="164"/>
    </location>
</feature>
<evidence type="ECO:0000259" key="2">
    <source>
        <dbReference type="Pfam" id="PF06724"/>
    </source>
</evidence>
<keyword evidence="1" id="KW-1133">Transmembrane helix</keyword>
<proteinExistence type="predicted"/>
<dbReference type="RefSeq" id="WP_120110626.1">
    <property type="nucleotide sequence ID" value="NZ_RAHJ01000019.1"/>
</dbReference>
<protein>
    <submittedName>
        <fullName evidence="3">DUF1206 domain-containing protein</fullName>
    </submittedName>
</protein>
<feature type="transmembrane region" description="Helical" evidence="1">
    <location>
        <begin position="96"/>
        <end position="115"/>
    </location>
</feature>
<evidence type="ECO:0000313" key="4">
    <source>
        <dbReference type="Proteomes" id="UP000284322"/>
    </source>
</evidence>
<feature type="transmembrane region" description="Helical" evidence="1">
    <location>
        <begin position="53"/>
        <end position="75"/>
    </location>
</feature>
<sequence>MPNVDKSQSFIALVRVGYAARGITYMLLGYLALTTARKAEGGAKSAYDYIDQVPLGTPILNLMAFGLLAYALFKLASGVADIQHRGRDAMGIAKRIGDVGSCVVYLILSFAAFQFANGTRETASGNSQEMAQSVLAWQVGGIVIGLIGLGLVAAAAMQAKQAITAGFMDRISPHAPTWIEPLGRVGSAARTVTFGLIGWSLIKSAWLDSSTQVKGLGEALLSLRDMGIIYALVACGLILFGLFSFIVSRYRIIPDFDASGLKPRFRA</sequence>
<evidence type="ECO:0000313" key="3">
    <source>
        <dbReference type="EMBL" id="RJX67038.1"/>
    </source>
</evidence>
<feature type="domain" description="DUF1206" evidence="2">
    <location>
        <begin position="16"/>
        <end position="79"/>
    </location>
</feature>
<evidence type="ECO:0000256" key="1">
    <source>
        <dbReference type="SAM" id="Phobius"/>
    </source>
</evidence>
<feature type="transmembrane region" description="Helical" evidence="1">
    <location>
        <begin position="227"/>
        <end position="247"/>
    </location>
</feature>
<gene>
    <name evidence="3" type="ORF">D6858_11945</name>
</gene>
<reference evidence="3 4" key="1">
    <citation type="submission" date="2018-09" db="EMBL/GenBank/DDBJ databases">
        <title>Altererythrobacter sp.Ery1 and Ery12, the genome sequencing of novel strains in genus Alterythrobacter.</title>
        <authorList>
            <person name="Cheng H."/>
            <person name="Wu Y.-H."/>
            <person name="Fang C."/>
            <person name="Xu X.-W."/>
        </authorList>
    </citation>
    <scope>NUCLEOTIDE SEQUENCE [LARGE SCALE GENOMIC DNA]</scope>
    <source>
        <strain evidence="3 4">Ery12</strain>
    </source>
</reference>
<name>A0A419R0L8_9SPHN</name>
<keyword evidence="1" id="KW-0472">Membrane</keyword>
<feature type="transmembrane region" description="Helical" evidence="1">
    <location>
        <begin position="135"/>
        <end position="157"/>
    </location>
</feature>
<feature type="transmembrane region" description="Helical" evidence="1">
    <location>
        <begin position="12"/>
        <end position="33"/>
    </location>
</feature>
<accession>A0A419R0L8</accession>
<organism evidence="3 4">
    <name type="scientific">Tsuneonella suprasediminis</name>
    <dbReference type="NCBI Taxonomy" id="2306996"/>
    <lineage>
        <taxon>Bacteria</taxon>
        <taxon>Pseudomonadati</taxon>
        <taxon>Pseudomonadota</taxon>
        <taxon>Alphaproteobacteria</taxon>
        <taxon>Sphingomonadales</taxon>
        <taxon>Erythrobacteraceae</taxon>
        <taxon>Tsuneonella</taxon>
    </lineage>
</organism>
<dbReference type="Proteomes" id="UP000284322">
    <property type="component" value="Unassembled WGS sequence"/>
</dbReference>
<keyword evidence="1" id="KW-0812">Transmembrane</keyword>
<comment type="caution">
    <text evidence="3">The sequence shown here is derived from an EMBL/GenBank/DDBJ whole genome shotgun (WGS) entry which is preliminary data.</text>
</comment>
<feature type="domain" description="DUF1206" evidence="2">
    <location>
        <begin position="185"/>
        <end position="251"/>
    </location>
</feature>
<dbReference type="AlphaFoldDB" id="A0A419R0L8"/>
<dbReference type="InterPro" id="IPR009597">
    <property type="entry name" value="DUF1206"/>
</dbReference>
<dbReference type="EMBL" id="RAHJ01000019">
    <property type="protein sequence ID" value="RJX67038.1"/>
    <property type="molecule type" value="Genomic_DNA"/>
</dbReference>